<evidence type="ECO:0000313" key="18">
    <source>
        <dbReference type="Proteomes" id="UP001233172"/>
    </source>
</evidence>
<dbReference type="AlphaFoldDB" id="A0AAD8AYN8"/>
<feature type="compositionally biased region" description="Low complexity" evidence="15">
    <location>
        <begin position="575"/>
        <end position="587"/>
    </location>
</feature>
<dbReference type="InterPro" id="IPR006941">
    <property type="entry name" value="RNase_CAF1"/>
</dbReference>
<proteinExistence type="inferred from homology"/>
<dbReference type="GO" id="GO:0005634">
    <property type="term" value="C:nucleus"/>
    <property type="evidence" value="ECO:0007669"/>
    <property type="project" value="UniProtKB-SubCell"/>
</dbReference>
<protein>
    <recommendedName>
        <fullName evidence="6">Poly(A)-specific ribonuclease PARN</fullName>
        <ecNumber evidence="5">3.1.13.4</ecNumber>
    </recommendedName>
    <alternativeName>
        <fullName evidence="14">Polyadenylate-specific ribonuclease</fullName>
    </alternativeName>
</protein>
<dbReference type="GO" id="GO:1990431">
    <property type="term" value="P:priRNA 3'-end processing"/>
    <property type="evidence" value="ECO:0007669"/>
    <property type="project" value="TreeGrafter"/>
</dbReference>
<evidence type="ECO:0000256" key="11">
    <source>
        <dbReference type="ARBA" id="ARBA00022839"/>
    </source>
</evidence>
<dbReference type="Pfam" id="PF08675">
    <property type="entry name" value="RNA_bind"/>
    <property type="match status" value="1"/>
</dbReference>
<evidence type="ECO:0000256" key="5">
    <source>
        <dbReference type="ARBA" id="ARBA00012161"/>
    </source>
</evidence>
<dbReference type="PROSITE" id="PS51061">
    <property type="entry name" value="R3H"/>
    <property type="match status" value="1"/>
</dbReference>
<organism evidence="17 18">
    <name type="scientific">Biomphalaria pfeifferi</name>
    <name type="common">Bloodfluke planorb</name>
    <name type="synonym">Freshwater snail</name>
    <dbReference type="NCBI Taxonomy" id="112525"/>
    <lineage>
        <taxon>Eukaryota</taxon>
        <taxon>Metazoa</taxon>
        <taxon>Spiralia</taxon>
        <taxon>Lophotrochozoa</taxon>
        <taxon>Mollusca</taxon>
        <taxon>Gastropoda</taxon>
        <taxon>Heterobranchia</taxon>
        <taxon>Euthyneura</taxon>
        <taxon>Panpulmonata</taxon>
        <taxon>Hygrophila</taxon>
        <taxon>Lymnaeoidea</taxon>
        <taxon>Planorbidae</taxon>
        <taxon>Biomphalaria</taxon>
    </lineage>
</organism>
<dbReference type="InterPro" id="IPR012677">
    <property type="entry name" value="Nucleotide-bd_a/b_plait_sf"/>
</dbReference>
<evidence type="ECO:0000256" key="6">
    <source>
        <dbReference type="ARBA" id="ARBA00015918"/>
    </source>
</evidence>
<dbReference type="EC" id="3.1.13.4" evidence="5"/>
<keyword evidence="8" id="KW-0540">Nuclease</keyword>
<reference evidence="17" key="1">
    <citation type="journal article" date="2023" name="PLoS Negl. Trop. Dis.">
        <title>A genome sequence for Biomphalaria pfeifferi, the major vector snail for the human-infecting parasite Schistosoma mansoni.</title>
        <authorList>
            <person name="Bu L."/>
            <person name="Lu L."/>
            <person name="Laidemitt M.R."/>
            <person name="Zhang S.M."/>
            <person name="Mutuku M."/>
            <person name="Mkoji G."/>
            <person name="Steinauer M."/>
            <person name="Loker E.S."/>
        </authorList>
    </citation>
    <scope>NUCLEOTIDE SEQUENCE</scope>
    <source>
        <strain evidence="17">KasaAsao</strain>
    </source>
</reference>
<keyword evidence="7" id="KW-0963">Cytoplasm</keyword>
<sequence>MEITKHNFNDELENIMSAIENCDYLAIDGEFTGLDSGDGGHAAQFDTPAERYNKLRYGATDFLLIQFGMCTFTAVEREHKYIARPYNFYIFPRPFNKFAPDRRFLCQSSSIDFLIAQGFDFNKLFKEGISYLTPEQETKLKAELDRKHDEINKLSSPDSNNCNGSSVQNVPVPEDQKSFLNNICDKIAKYLEGQDAQPLIIPPCNAFQRKLIYQTVIEKFPHVHLETKTGEKRERYMSVSKTKNADDRLKKEQEKQALEKMELDLEVGFSKVIRAITKSGKLVVGHNMFLDVVHIINQFHSSLPEELEGFKLLVKTVLPRLVDTKLMASTPPIQEHIKYSSLDDLRQTLRGSPFTPAEVVTADGFNLYDDGGGSSHEAGYDAFVTGTCFATMLNFLGRAQNSFNHFTLPCSSLVEPFINKLFLMRIADIPYLNLNGPDLEGSRDHVFHVTFPKEWKQSDLHSLFQPYGNIQISWLTDTTCYVALFKKEVAKIALKSLSQTSGPCHVVSYAFHHRNKNLRWSAATPMPSPTVSIVKRKLVTTTTDSEAPPHKVKRHSFPTECPPIPEEDEITDHVSSSLNEGSKSSSGDGKKTEVGKDKMFEESEVW</sequence>
<evidence type="ECO:0000256" key="3">
    <source>
        <dbReference type="ARBA" id="ARBA00004496"/>
    </source>
</evidence>
<evidence type="ECO:0000313" key="17">
    <source>
        <dbReference type="EMBL" id="KAK0043455.1"/>
    </source>
</evidence>
<feature type="region of interest" description="Disordered" evidence="15">
    <location>
        <begin position="540"/>
        <end position="606"/>
    </location>
</feature>
<evidence type="ECO:0000256" key="9">
    <source>
        <dbReference type="ARBA" id="ARBA00022723"/>
    </source>
</evidence>
<comment type="similarity">
    <text evidence="4">Belongs to the CAF1 family.</text>
</comment>
<keyword evidence="10" id="KW-0378">Hydrolase</keyword>
<dbReference type="GO" id="GO:0004535">
    <property type="term" value="F:poly(A)-specific ribonuclease activity"/>
    <property type="evidence" value="ECO:0007669"/>
    <property type="project" value="UniProtKB-EC"/>
</dbReference>
<feature type="domain" description="R3H" evidence="16">
    <location>
        <begin position="177"/>
        <end position="243"/>
    </location>
</feature>
<comment type="caution">
    <text evidence="17">The sequence shown here is derived from an EMBL/GenBank/DDBJ whole genome shotgun (WGS) entry which is preliminary data.</text>
</comment>
<evidence type="ECO:0000256" key="8">
    <source>
        <dbReference type="ARBA" id="ARBA00022722"/>
    </source>
</evidence>
<keyword evidence="18" id="KW-1185">Reference proteome</keyword>
<evidence type="ECO:0000256" key="13">
    <source>
        <dbReference type="ARBA" id="ARBA00023242"/>
    </source>
</evidence>
<comment type="catalytic activity">
    <reaction evidence="1">
        <text>Exonucleolytic cleavage of poly(A) to 5'-AMP.</text>
        <dbReference type="EC" id="3.1.13.4"/>
    </reaction>
</comment>
<dbReference type="FunFam" id="3.30.420.10:FF:000035">
    <property type="entry name" value="Poly(A)-specific ribonuclease PARN"/>
    <property type="match status" value="1"/>
</dbReference>
<dbReference type="CDD" id="cd12428">
    <property type="entry name" value="RRM_PARN"/>
    <property type="match status" value="1"/>
</dbReference>
<evidence type="ECO:0000256" key="1">
    <source>
        <dbReference type="ARBA" id="ARBA00001663"/>
    </source>
</evidence>
<dbReference type="Gene3D" id="3.30.70.330">
    <property type="match status" value="1"/>
</dbReference>
<dbReference type="GO" id="GO:0005737">
    <property type="term" value="C:cytoplasm"/>
    <property type="evidence" value="ECO:0007669"/>
    <property type="project" value="UniProtKB-SubCell"/>
</dbReference>
<dbReference type="EMBL" id="JASAOG010000216">
    <property type="protein sequence ID" value="KAK0043455.1"/>
    <property type="molecule type" value="Genomic_DNA"/>
</dbReference>
<accession>A0AAD8AYN8</accession>
<dbReference type="InterPro" id="IPR036397">
    <property type="entry name" value="RNaseH_sf"/>
</dbReference>
<evidence type="ECO:0000256" key="12">
    <source>
        <dbReference type="ARBA" id="ARBA00022884"/>
    </source>
</evidence>
<dbReference type="SUPFAM" id="SSF54928">
    <property type="entry name" value="RNA-binding domain, RBD"/>
    <property type="match status" value="1"/>
</dbReference>
<keyword evidence="12" id="KW-0694">RNA-binding</keyword>
<dbReference type="InterPro" id="IPR034042">
    <property type="entry name" value="PARN_R3H"/>
</dbReference>
<comment type="subcellular location">
    <subcellularLocation>
        <location evidence="3">Cytoplasm</location>
    </subcellularLocation>
    <subcellularLocation>
        <location evidence="2">Nucleus</location>
    </subcellularLocation>
</comment>
<dbReference type="GO" id="GO:0000289">
    <property type="term" value="P:nuclear-transcribed mRNA poly(A) tail shortening"/>
    <property type="evidence" value="ECO:0007669"/>
    <property type="project" value="TreeGrafter"/>
</dbReference>
<dbReference type="Gene3D" id="3.30.420.10">
    <property type="entry name" value="Ribonuclease H-like superfamily/Ribonuclease H"/>
    <property type="match status" value="2"/>
</dbReference>
<dbReference type="PANTHER" id="PTHR15092">
    <property type="entry name" value="POLY A -SPECIFIC RIBONUCLEASE/TARGET OF EGR1, MEMBER 1"/>
    <property type="match status" value="1"/>
</dbReference>
<keyword evidence="13" id="KW-0539">Nucleus</keyword>
<feature type="compositionally biased region" description="Basic and acidic residues" evidence="15">
    <location>
        <begin position="588"/>
        <end position="606"/>
    </location>
</feature>
<name>A0AAD8AYN8_BIOPF</name>
<gene>
    <name evidence="17" type="ORF">Bpfe_027109</name>
</gene>
<dbReference type="PANTHER" id="PTHR15092:SF44">
    <property type="entry name" value="POLY(A)-SPECIFIC RIBONUCLEASE PARN"/>
    <property type="match status" value="1"/>
</dbReference>
<evidence type="ECO:0000256" key="15">
    <source>
        <dbReference type="SAM" id="MobiDB-lite"/>
    </source>
</evidence>
<evidence type="ECO:0000256" key="2">
    <source>
        <dbReference type="ARBA" id="ARBA00004123"/>
    </source>
</evidence>
<reference evidence="17" key="2">
    <citation type="submission" date="2023-04" db="EMBL/GenBank/DDBJ databases">
        <authorList>
            <person name="Bu L."/>
            <person name="Lu L."/>
            <person name="Laidemitt M.R."/>
            <person name="Zhang S.M."/>
            <person name="Mutuku M."/>
            <person name="Mkoji G."/>
            <person name="Steinauer M."/>
            <person name="Loker E.S."/>
        </authorList>
    </citation>
    <scope>NUCLEOTIDE SEQUENCE</scope>
    <source>
        <strain evidence="17">KasaAsao</strain>
        <tissue evidence="17">Whole Snail</tissue>
    </source>
</reference>
<evidence type="ECO:0000256" key="14">
    <source>
        <dbReference type="ARBA" id="ARBA00031923"/>
    </source>
</evidence>
<dbReference type="InterPro" id="IPR035979">
    <property type="entry name" value="RBD_domain_sf"/>
</dbReference>
<dbReference type="InterPro" id="IPR036867">
    <property type="entry name" value="R3H_dom_sf"/>
</dbReference>
<dbReference type="Pfam" id="PF04857">
    <property type="entry name" value="CAF1"/>
    <property type="match status" value="1"/>
</dbReference>
<dbReference type="InterPro" id="IPR051181">
    <property type="entry name" value="CAF1_poly(A)_ribonucleases"/>
</dbReference>
<dbReference type="GO" id="GO:0003723">
    <property type="term" value="F:RNA binding"/>
    <property type="evidence" value="ECO:0007669"/>
    <property type="project" value="UniProtKB-KW"/>
</dbReference>
<evidence type="ECO:0000259" key="16">
    <source>
        <dbReference type="PROSITE" id="PS51061"/>
    </source>
</evidence>
<dbReference type="InterPro" id="IPR001374">
    <property type="entry name" value="R3H_dom"/>
</dbReference>
<dbReference type="Proteomes" id="UP001233172">
    <property type="component" value="Unassembled WGS sequence"/>
</dbReference>
<dbReference type="GO" id="GO:0046872">
    <property type="term" value="F:metal ion binding"/>
    <property type="evidence" value="ECO:0007669"/>
    <property type="project" value="UniProtKB-KW"/>
</dbReference>
<dbReference type="GO" id="GO:1990432">
    <property type="term" value="P:siRNA 3'-end processing"/>
    <property type="evidence" value="ECO:0007669"/>
    <property type="project" value="TreeGrafter"/>
</dbReference>
<evidence type="ECO:0000256" key="10">
    <source>
        <dbReference type="ARBA" id="ARBA00022801"/>
    </source>
</evidence>
<dbReference type="InterPro" id="IPR014789">
    <property type="entry name" value="PolyA-riboNase_RNA-binding"/>
</dbReference>
<dbReference type="SUPFAM" id="SSF82708">
    <property type="entry name" value="R3H domain"/>
    <property type="match status" value="1"/>
</dbReference>
<dbReference type="CDD" id="cd02637">
    <property type="entry name" value="R3H_PARN"/>
    <property type="match status" value="1"/>
</dbReference>
<evidence type="ECO:0000256" key="4">
    <source>
        <dbReference type="ARBA" id="ARBA00008372"/>
    </source>
</evidence>
<dbReference type="InterPro" id="IPR012337">
    <property type="entry name" value="RNaseH-like_sf"/>
</dbReference>
<dbReference type="SUPFAM" id="SSF53098">
    <property type="entry name" value="Ribonuclease H-like"/>
    <property type="match status" value="1"/>
</dbReference>
<evidence type="ECO:0000256" key="7">
    <source>
        <dbReference type="ARBA" id="ARBA00022490"/>
    </source>
</evidence>
<keyword evidence="11" id="KW-0269">Exonuclease</keyword>
<keyword evidence="9" id="KW-0479">Metal-binding</keyword>